<dbReference type="AlphaFoldDB" id="A0A914R8S0"/>
<reference evidence="2" key="1">
    <citation type="submission" date="2022-11" db="UniProtKB">
        <authorList>
            <consortium name="WormBaseParasite"/>
        </authorList>
    </citation>
    <scope>IDENTIFICATION</scope>
</reference>
<keyword evidence="1" id="KW-1185">Reference proteome</keyword>
<proteinExistence type="predicted"/>
<dbReference type="WBParaSite" id="PEQ_0000286101-mRNA-1">
    <property type="protein sequence ID" value="PEQ_0000286101-mRNA-1"/>
    <property type="gene ID" value="PEQ_0000286101"/>
</dbReference>
<name>A0A914R8S0_PAREQ</name>
<evidence type="ECO:0000313" key="2">
    <source>
        <dbReference type="WBParaSite" id="PEQ_0000286101-mRNA-1"/>
    </source>
</evidence>
<protein>
    <submittedName>
        <fullName evidence="2">Uncharacterized protein</fullName>
    </submittedName>
</protein>
<sequence length="78" mass="9143">MERTVTNKWTTRDESGAIVDERAERSWEGESSGLHRRADGTGETWRRAVEVNPEGKTSFFDNRRLYTRDYVVELFHPP</sequence>
<organism evidence="1 2">
    <name type="scientific">Parascaris equorum</name>
    <name type="common">Equine roundworm</name>
    <dbReference type="NCBI Taxonomy" id="6256"/>
    <lineage>
        <taxon>Eukaryota</taxon>
        <taxon>Metazoa</taxon>
        <taxon>Ecdysozoa</taxon>
        <taxon>Nematoda</taxon>
        <taxon>Chromadorea</taxon>
        <taxon>Rhabditida</taxon>
        <taxon>Spirurina</taxon>
        <taxon>Ascaridomorpha</taxon>
        <taxon>Ascaridoidea</taxon>
        <taxon>Ascarididae</taxon>
        <taxon>Parascaris</taxon>
    </lineage>
</organism>
<evidence type="ECO:0000313" key="1">
    <source>
        <dbReference type="Proteomes" id="UP000887564"/>
    </source>
</evidence>
<dbReference type="Proteomes" id="UP000887564">
    <property type="component" value="Unplaced"/>
</dbReference>
<accession>A0A914R8S0</accession>